<feature type="signal peptide" evidence="1">
    <location>
        <begin position="1"/>
        <end position="22"/>
    </location>
</feature>
<evidence type="ECO:0000313" key="2">
    <source>
        <dbReference type="EMBL" id="WEK46920.1"/>
    </source>
</evidence>
<protein>
    <recommendedName>
        <fullName evidence="4">SMP-30/Gluconolactonase/LRE-like region domain-containing protein</fullName>
    </recommendedName>
</protein>
<evidence type="ECO:0008006" key="4">
    <source>
        <dbReference type="Google" id="ProtNLM"/>
    </source>
</evidence>
<evidence type="ECO:0000313" key="3">
    <source>
        <dbReference type="Proteomes" id="UP001218362"/>
    </source>
</evidence>
<dbReference type="InterPro" id="IPR015943">
    <property type="entry name" value="WD40/YVTN_repeat-like_dom_sf"/>
</dbReference>
<dbReference type="AlphaFoldDB" id="A0AAJ5X376"/>
<reference evidence="2" key="1">
    <citation type="submission" date="2023-03" db="EMBL/GenBank/DDBJ databases">
        <title>Andean soil-derived lignocellulolytic bacterial consortium as a source of novel taxa and putative plastic-active enzymes.</title>
        <authorList>
            <person name="Diaz-Garcia L."/>
            <person name="Chuvochina M."/>
            <person name="Feuerriegel G."/>
            <person name="Bunk B."/>
            <person name="Sproer C."/>
            <person name="Streit W.R."/>
            <person name="Rodriguez L.M."/>
            <person name="Overmann J."/>
            <person name="Jimenez D.J."/>
        </authorList>
    </citation>
    <scope>NUCLEOTIDE SEQUENCE</scope>
    <source>
        <strain evidence="2">MAG 26</strain>
    </source>
</reference>
<dbReference type="SUPFAM" id="SSF63829">
    <property type="entry name" value="Calcium-dependent phosphotriesterase"/>
    <property type="match status" value="1"/>
</dbReference>
<proteinExistence type="predicted"/>
<dbReference type="Proteomes" id="UP001218362">
    <property type="component" value="Chromosome"/>
</dbReference>
<accession>A0AAJ5X376</accession>
<organism evidence="2 3">
    <name type="scientific">Candidatus Andeanibacterium colombiense</name>
    <dbReference type="NCBI Taxonomy" id="3121345"/>
    <lineage>
        <taxon>Bacteria</taxon>
        <taxon>Pseudomonadati</taxon>
        <taxon>Pseudomonadota</taxon>
        <taxon>Alphaproteobacteria</taxon>
        <taxon>Sphingomonadales</taxon>
        <taxon>Sphingomonadaceae</taxon>
        <taxon>Candidatus Andeanibacterium</taxon>
    </lineage>
</organism>
<name>A0AAJ5X376_9SPHN</name>
<evidence type="ECO:0000256" key="1">
    <source>
        <dbReference type="SAM" id="SignalP"/>
    </source>
</evidence>
<dbReference type="KEGG" id="acob:P0Y56_01135"/>
<dbReference type="Gene3D" id="2.130.10.10">
    <property type="entry name" value="YVTN repeat-like/Quinoprotein amine dehydrogenase"/>
    <property type="match status" value="1"/>
</dbReference>
<dbReference type="EMBL" id="CP119316">
    <property type="protein sequence ID" value="WEK46920.1"/>
    <property type="molecule type" value="Genomic_DNA"/>
</dbReference>
<keyword evidence="1" id="KW-0732">Signal</keyword>
<feature type="chain" id="PRO_5042555949" description="SMP-30/Gluconolactonase/LRE-like region domain-containing protein" evidence="1">
    <location>
        <begin position="23"/>
        <end position="412"/>
    </location>
</feature>
<sequence length="412" mass="43216">MTGKLLWALLPAALLLAGAARAEPPQWRPVNAATGQMKAPEDLALLAQDFPDSATVHLRLLNALAEAGDTEGAGKEALQLAVRGYAFTPASEQVLSRYLDIDYAQWLASAMQVNRRQIQASALLASLPAEAQLVESIARDPKTGDLYATTVVSRALYVKRGAGEWQRLDLPGAGSLSGIAYDPKAKLLWIASGNVDQTPGEKVKAALLGFDPATGTVVRRLETGGEGALGDVAAGDDGSIYASDPLRGIVYTAAPADIGLRVLVGPGMFRSPQGLVAVPGGKLLIVSDYRYGLAVLDIASGKASRLTAAKPALLDGIDGIWRNGRSLIAMQNGVSPKRIVKLDMAGDWRTIGRLTILESDHPDWSEPAGGTLDDGRLLYVATGQWDRFGEGGAPVDGTAPGATEIRALPLGK</sequence>
<gene>
    <name evidence="2" type="ORF">P0Y56_01135</name>
</gene>